<dbReference type="PRINTS" id="PR00344">
    <property type="entry name" value="BCTRLSENSOR"/>
</dbReference>
<dbReference type="Pfam" id="PF02518">
    <property type="entry name" value="HATPase_c"/>
    <property type="match status" value="1"/>
</dbReference>
<evidence type="ECO:0000256" key="5">
    <source>
        <dbReference type="ARBA" id="ARBA00022553"/>
    </source>
</evidence>
<comment type="subcellular location">
    <subcellularLocation>
        <location evidence="2">Cell membrane</location>
        <topology evidence="2">Multi-pass membrane protein</topology>
    </subcellularLocation>
</comment>
<dbReference type="EMBL" id="VBPB01000162">
    <property type="protein sequence ID" value="TMQ71464.1"/>
    <property type="molecule type" value="Genomic_DNA"/>
</dbReference>
<keyword evidence="8" id="KW-0418">Kinase</keyword>
<dbReference type="GO" id="GO:0005886">
    <property type="term" value="C:plasma membrane"/>
    <property type="evidence" value="ECO:0007669"/>
    <property type="project" value="UniProtKB-SubCell"/>
</dbReference>
<keyword evidence="5" id="KW-0597">Phosphoprotein</keyword>
<evidence type="ECO:0000259" key="13">
    <source>
        <dbReference type="PROSITE" id="PS50109"/>
    </source>
</evidence>
<dbReference type="InterPro" id="IPR004358">
    <property type="entry name" value="Sig_transdc_His_kin-like_C"/>
</dbReference>
<feature type="compositionally biased region" description="Low complexity" evidence="11">
    <location>
        <begin position="614"/>
        <end position="625"/>
    </location>
</feature>
<evidence type="ECO:0000256" key="10">
    <source>
        <dbReference type="SAM" id="Coils"/>
    </source>
</evidence>
<dbReference type="PROSITE" id="PS50885">
    <property type="entry name" value="HAMP"/>
    <property type="match status" value="1"/>
</dbReference>
<evidence type="ECO:0000259" key="14">
    <source>
        <dbReference type="PROSITE" id="PS50885"/>
    </source>
</evidence>
<evidence type="ECO:0000256" key="7">
    <source>
        <dbReference type="ARBA" id="ARBA00022692"/>
    </source>
</evidence>
<dbReference type="PROSITE" id="PS50109">
    <property type="entry name" value="HIS_KIN"/>
    <property type="match status" value="1"/>
</dbReference>
<dbReference type="PANTHER" id="PTHR43065:SF48">
    <property type="entry name" value="HISTIDINE KINASE"/>
    <property type="match status" value="1"/>
</dbReference>
<evidence type="ECO:0000256" key="4">
    <source>
        <dbReference type="ARBA" id="ARBA00022475"/>
    </source>
</evidence>
<keyword evidence="9 12" id="KW-1133">Transmembrane helix</keyword>
<evidence type="ECO:0000256" key="8">
    <source>
        <dbReference type="ARBA" id="ARBA00022777"/>
    </source>
</evidence>
<dbReference type="InterPro" id="IPR029151">
    <property type="entry name" value="Sensor-like_sf"/>
</dbReference>
<feature type="region of interest" description="Disordered" evidence="11">
    <location>
        <begin position="614"/>
        <end position="634"/>
    </location>
</feature>
<evidence type="ECO:0000256" key="2">
    <source>
        <dbReference type="ARBA" id="ARBA00004651"/>
    </source>
</evidence>
<evidence type="ECO:0000256" key="9">
    <source>
        <dbReference type="ARBA" id="ARBA00022989"/>
    </source>
</evidence>
<dbReference type="CDD" id="cd06225">
    <property type="entry name" value="HAMP"/>
    <property type="match status" value="1"/>
</dbReference>
<feature type="transmembrane region" description="Helical" evidence="12">
    <location>
        <begin position="16"/>
        <end position="39"/>
    </location>
</feature>
<reference evidence="15 16" key="1">
    <citation type="journal article" date="2019" name="Nat. Microbiol.">
        <title>Mediterranean grassland soil C-N compound turnover is dependent on rainfall and depth, and is mediated by genomically divergent microorganisms.</title>
        <authorList>
            <person name="Diamond S."/>
            <person name="Andeer P.F."/>
            <person name="Li Z."/>
            <person name="Crits-Christoph A."/>
            <person name="Burstein D."/>
            <person name="Anantharaman K."/>
            <person name="Lane K.R."/>
            <person name="Thomas B.C."/>
            <person name="Pan C."/>
            <person name="Northen T.R."/>
            <person name="Banfield J.F."/>
        </authorList>
    </citation>
    <scope>NUCLEOTIDE SEQUENCE [LARGE SCALE GENOMIC DNA]</scope>
    <source>
        <strain evidence="15">WS_11</strain>
    </source>
</reference>
<dbReference type="SMART" id="SM00304">
    <property type="entry name" value="HAMP"/>
    <property type="match status" value="1"/>
</dbReference>
<dbReference type="Proteomes" id="UP000319771">
    <property type="component" value="Unassembled WGS sequence"/>
</dbReference>
<dbReference type="Pfam" id="PF00672">
    <property type="entry name" value="HAMP"/>
    <property type="match status" value="1"/>
</dbReference>
<evidence type="ECO:0000256" key="6">
    <source>
        <dbReference type="ARBA" id="ARBA00022679"/>
    </source>
</evidence>
<dbReference type="InterPro" id="IPR005467">
    <property type="entry name" value="His_kinase_dom"/>
</dbReference>
<gene>
    <name evidence="15" type="ORF">E6K81_10035</name>
</gene>
<dbReference type="EC" id="2.7.13.3" evidence="3"/>
<feature type="transmembrane region" description="Helical" evidence="12">
    <location>
        <begin position="179"/>
        <end position="200"/>
    </location>
</feature>
<dbReference type="InterPro" id="IPR036890">
    <property type="entry name" value="HATPase_C_sf"/>
</dbReference>
<evidence type="ECO:0000256" key="11">
    <source>
        <dbReference type="SAM" id="MobiDB-lite"/>
    </source>
</evidence>
<dbReference type="Gene3D" id="3.30.565.10">
    <property type="entry name" value="Histidine kinase-like ATPase, C-terminal domain"/>
    <property type="match status" value="1"/>
</dbReference>
<keyword evidence="6" id="KW-0808">Transferase</keyword>
<dbReference type="Gene3D" id="1.10.287.130">
    <property type="match status" value="1"/>
</dbReference>
<evidence type="ECO:0000256" key="3">
    <source>
        <dbReference type="ARBA" id="ARBA00012438"/>
    </source>
</evidence>
<dbReference type="GO" id="GO:0004673">
    <property type="term" value="F:protein histidine kinase activity"/>
    <property type="evidence" value="ECO:0007669"/>
    <property type="project" value="UniProtKB-EC"/>
</dbReference>
<dbReference type="AlphaFoldDB" id="A0A538U6E1"/>
<comment type="caution">
    <text evidence="15">The sequence shown here is derived from an EMBL/GenBank/DDBJ whole genome shotgun (WGS) entry which is preliminary data.</text>
</comment>
<keyword evidence="4" id="KW-1003">Cell membrane</keyword>
<keyword evidence="7 12" id="KW-0812">Transmembrane</keyword>
<keyword evidence="12" id="KW-0472">Membrane</keyword>
<comment type="catalytic activity">
    <reaction evidence="1">
        <text>ATP + protein L-histidine = ADP + protein N-phospho-L-histidine.</text>
        <dbReference type="EC" id="2.7.13.3"/>
    </reaction>
</comment>
<evidence type="ECO:0000256" key="12">
    <source>
        <dbReference type="SAM" id="Phobius"/>
    </source>
</evidence>
<evidence type="ECO:0000313" key="15">
    <source>
        <dbReference type="EMBL" id="TMQ71464.1"/>
    </source>
</evidence>
<dbReference type="SUPFAM" id="SSF103190">
    <property type="entry name" value="Sensory domain-like"/>
    <property type="match status" value="1"/>
</dbReference>
<feature type="domain" description="Histidine kinase" evidence="13">
    <location>
        <begin position="496"/>
        <end position="603"/>
    </location>
</feature>
<dbReference type="InterPro" id="IPR003660">
    <property type="entry name" value="HAMP_dom"/>
</dbReference>
<proteinExistence type="predicted"/>
<organism evidence="15 16">
    <name type="scientific">Eiseniibacteriota bacterium</name>
    <dbReference type="NCBI Taxonomy" id="2212470"/>
    <lineage>
        <taxon>Bacteria</taxon>
        <taxon>Candidatus Eiseniibacteriota</taxon>
    </lineage>
</organism>
<dbReference type="InterPro" id="IPR003594">
    <property type="entry name" value="HATPase_dom"/>
</dbReference>
<evidence type="ECO:0000313" key="16">
    <source>
        <dbReference type="Proteomes" id="UP000319771"/>
    </source>
</evidence>
<name>A0A538U6E1_UNCEI</name>
<dbReference type="GO" id="GO:0007165">
    <property type="term" value="P:signal transduction"/>
    <property type="evidence" value="ECO:0007669"/>
    <property type="project" value="InterPro"/>
</dbReference>
<evidence type="ECO:0000256" key="1">
    <source>
        <dbReference type="ARBA" id="ARBA00000085"/>
    </source>
</evidence>
<dbReference type="PANTHER" id="PTHR43065">
    <property type="entry name" value="SENSOR HISTIDINE KINASE"/>
    <property type="match status" value="1"/>
</dbReference>
<dbReference type="SUPFAM" id="SSF158472">
    <property type="entry name" value="HAMP domain-like"/>
    <property type="match status" value="1"/>
</dbReference>
<dbReference type="SMART" id="SM00387">
    <property type="entry name" value="HATPase_c"/>
    <property type="match status" value="1"/>
</dbReference>
<dbReference type="SUPFAM" id="SSF55874">
    <property type="entry name" value="ATPase domain of HSP90 chaperone/DNA topoisomerase II/histidine kinase"/>
    <property type="match status" value="1"/>
</dbReference>
<keyword evidence="10" id="KW-0175">Coiled coil</keyword>
<dbReference type="Gene3D" id="6.10.340.10">
    <property type="match status" value="1"/>
</dbReference>
<protein>
    <recommendedName>
        <fullName evidence="3">histidine kinase</fullName>
        <ecNumber evidence="3">2.7.13.3</ecNumber>
    </recommendedName>
</protein>
<feature type="coiled-coil region" evidence="10">
    <location>
        <begin position="249"/>
        <end position="283"/>
    </location>
</feature>
<feature type="domain" description="HAMP" evidence="14">
    <location>
        <begin position="198"/>
        <end position="250"/>
    </location>
</feature>
<accession>A0A538U6E1</accession>
<sequence>MLVLRWFSDLSIRTKLIVLVAGTLIVSQLVSTIFIRYLVGDQIVQQALTTAEILTTSIQHDITYESQRDPESGGQQIIAKYMTYYRSLSDMAIYNDRLESTASSDPLQVNRPTSDPEVIAAIRAAKPSLHVSRRDFSNLGIRSVAPILQGSRVVGAMAINLSMRDIQTTLDALDRRLAVIMGVKLVLVCLALFVLLRSVILMRLHRLMLVTQEIIAGRHDARVGDPRLDEIGQLARAFDQMTSDLQKSKGEIEDHNKHLEDRVREATAQLQAAYEDLKNAQGQLIMNEKMATLGVLAAGVAHEINTPAGAILNVSRNLARQIEVLPRQLATLKSDTTVSADEMVECLQALIAAACVPRPSASIGVQKTVEAVLREHGLKDYRERAASLCKLNFTDPGEVRKYADCLRISAFFSFAETFASIAQAAAISQTSATKIAEIIRALKYYSYSDTERVDTIQVNDSIATALVLLDNQLKHKVAVHTDYDPELPKVPGTSALHQVWTNLLTNASEAIAERPDPASGEVHITTRTAGDCVVVTIGDNGVGIPPEIRDRIFDPFFTTKDIGKGTGLGLCIVSGIIKRHQGRIRVESVPGQTTIEITLPIRIATPSESVDAPRAAAADAIGRPEATNDAQLAA</sequence>